<evidence type="ECO:0000313" key="4">
    <source>
        <dbReference type="Proteomes" id="UP000517759"/>
    </source>
</evidence>
<reference evidence="2" key="4">
    <citation type="submission" date="2023-01" db="EMBL/GenBank/DDBJ databases">
        <title>Draft genome sequence of Methylobacterium brachythecii strain NBRC 107710.</title>
        <authorList>
            <person name="Sun Q."/>
            <person name="Mori K."/>
        </authorList>
    </citation>
    <scope>NUCLEOTIDE SEQUENCE</scope>
    <source>
        <strain evidence="2">NBRC 107710</strain>
    </source>
</reference>
<dbReference type="EMBL" id="BSPG01000005">
    <property type="protein sequence ID" value="GLS43576.1"/>
    <property type="molecule type" value="Genomic_DNA"/>
</dbReference>
<evidence type="ECO:0000259" key="1">
    <source>
        <dbReference type="Pfam" id="PF06904"/>
    </source>
</evidence>
<dbReference type="EMBL" id="JACIDN010000001">
    <property type="protein sequence ID" value="MBB3900699.1"/>
    <property type="molecule type" value="Genomic_DNA"/>
</dbReference>
<reference evidence="5" key="2">
    <citation type="journal article" date="2019" name="Int. J. Syst. Evol. Microbiol.">
        <title>The Global Catalogue of Microorganisms (GCM) 10K type strain sequencing project: providing services to taxonomists for standard genome sequencing and annotation.</title>
        <authorList>
            <consortium name="The Broad Institute Genomics Platform"/>
            <consortium name="The Broad Institute Genome Sequencing Center for Infectious Disease"/>
            <person name="Wu L."/>
            <person name="Ma J."/>
        </authorList>
    </citation>
    <scope>NUCLEOTIDE SEQUENCE [LARGE SCALE GENOMIC DNA]</scope>
    <source>
        <strain evidence="5">NBRC 107710</strain>
    </source>
</reference>
<proteinExistence type="predicted"/>
<protein>
    <recommendedName>
        <fullName evidence="1">Extensin-like C-terminal domain-containing protein</fullName>
    </recommendedName>
</protein>
<dbReference type="RefSeq" id="WP_183501501.1">
    <property type="nucleotide sequence ID" value="NZ_BSPG01000005.1"/>
</dbReference>
<organism evidence="3 4">
    <name type="scientific">Methylobacterium brachythecii</name>
    <dbReference type="NCBI Taxonomy" id="1176177"/>
    <lineage>
        <taxon>Bacteria</taxon>
        <taxon>Pseudomonadati</taxon>
        <taxon>Pseudomonadota</taxon>
        <taxon>Alphaproteobacteria</taxon>
        <taxon>Hyphomicrobiales</taxon>
        <taxon>Methylobacteriaceae</taxon>
        <taxon>Methylobacterium</taxon>
    </lineage>
</organism>
<dbReference type="Proteomes" id="UP001156881">
    <property type="component" value="Unassembled WGS sequence"/>
</dbReference>
<evidence type="ECO:0000313" key="2">
    <source>
        <dbReference type="EMBL" id="GLS43576.1"/>
    </source>
</evidence>
<name>A0A7W6AFQ3_9HYPH</name>
<evidence type="ECO:0000313" key="5">
    <source>
        <dbReference type="Proteomes" id="UP001156881"/>
    </source>
</evidence>
<dbReference type="AlphaFoldDB" id="A0A7W6AFQ3"/>
<dbReference type="Proteomes" id="UP000517759">
    <property type="component" value="Unassembled WGS sequence"/>
</dbReference>
<comment type="caution">
    <text evidence="3">The sequence shown here is derived from an EMBL/GenBank/DDBJ whole genome shotgun (WGS) entry which is preliminary data.</text>
</comment>
<dbReference type="InterPro" id="IPR009683">
    <property type="entry name" value="Extensin-like_C"/>
</dbReference>
<keyword evidence="5" id="KW-1185">Reference proteome</keyword>
<reference evidence="2" key="1">
    <citation type="journal article" date="2014" name="Int. J. Syst. Evol. Microbiol.">
        <title>Complete genome of a new Firmicutes species belonging to the dominant human colonic microbiota ('Ruminococcus bicirculans') reveals two chromosomes and a selective capacity to utilize plant glucans.</title>
        <authorList>
            <consortium name="NISC Comparative Sequencing Program"/>
            <person name="Wegmann U."/>
            <person name="Louis P."/>
            <person name="Goesmann A."/>
            <person name="Henrissat B."/>
            <person name="Duncan S.H."/>
            <person name="Flint H.J."/>
        </authorList>
    </citation>
    <scope>NUCLEOTIDE SEQUENCE</scope>
    <source>
        <strain evidence="2">NBRC 107710</strain>
    </source>
</reference>
<accession>A0A7W6AFQ3</accession>
<evidence type="ECO:0000313" key="3">
    <source>
        <dbReference type="EMBL" id="MBB3900699.1"/>
    </source>
</evidence>
<dbReference type="Pfam" id="PF06904">
    <property type="entry name" value="Extensin-like_C"/>
    <property type="match status" value="1"/>
</dbReference>
<feature type="domain" description="Extensin-like C-terminal" evidence="1">
    <location>
        <begin position="7"/>
        <end position="181"/>
    </location>
</feature>
<gene>
    <name evidence="2" type="ORF">GCM10007884_15610</name>
    <name evidence="3" type="ORF">GGR33_000179</name>
</gene>
<sequence>MTASGEACLASLRETGAQFEAVETPKTGSAACRIETPVRLTALALADATGRVLPLTDKPIVDCRLALAFDAWMTEIAPDLVAGRSAQLSSVTTGPGWECRTRNRQPGAPMSNHANGLALDVNTFSFANKARLPVTGSAGDPGFRALRAAACSHFTTVLGPGSDGFHESHLHVDVLPRHSGRFGKFCH</sequence>
<reference evidence="3 4" key="3">
    <citation type="submission" date="2020-08" db="EMBL/GenBank/DDBJ databases">
        <title>Genomic Encyclopedia of Type Strains, Phase IV (KMG-IV): sequencing the most valuable type-strain genomes for metagenomic binning, comparative biology and taxonomic classification.</title>
        <authorList>
            <person name="Goeker M."/>
        </authorList>
    </citation>
    <scope>NUCLEOTIDE SEQUENCE [LARGE SCALE GENOMIC DNA]</scope>
    <source>
        <strain evidence="3 4">DSM 24105</strain>
    </source>
</reference>